<keyword evidence="2" id="KW-1185">Reference proteome</keyword>
<comment type="caution">
    <text evidence="1">The sequence shown here is derived from an EMBL/GenBank/DDBJ whole genome shotgun (WGS) entry which is preliminary data.</text>
</comment>
<protein>
    <submittedName>
        <fullName evidence="1">Uncharacterized protein</fullName>
    </submittedName>
</protein>
<dbReference type="Proteomes" id="UP001362999">
    <property type="component" value="Unassembled WGS sequence"/>
</dbReference>
<gene>
    <name evidence="1" type="ORF">R3P38DRAFT_2795953</name>
</gene>
<proteinExistence type="predicted"/>
<sequence length="114" mass="12019">MGKKGSRSVCLAGALAASADVYILSGRKLTGAVEDGDAKATVLGLRHLEALANPRFSMVSLQSALFATTPRQRIGSEARTEISRYYPLSLRACGGRPGRRVIAFAVAAASVRRV</sequence>
<dbReference type="EMBL" id="JAWWNJ010000083">
    <property type="protein sequence ID" value="KAK7001426.1"/>
    <property type="molecule type" value="Genomic_DNA"/>
</dbReference>
<accession>A0AAW0A5T8</accession>
<dbReference type="AlphaFoldDB" id="A0AAW0A5T8"/>
<evidence type="ECO:0000313" key="2">
    <source>
        <dbReference type="Proteomes" id="UP001362999"/>
    </source>
</evidence>
<name>A0AAW0A5T8_9AGAR</name>
<evidence type="ECO:0000313" key="1">
    <source>
        <dbReference type="EMBL" id="KAK7001426.1"/>
    </source>
</evidence>
<reference evidence="1 2" key="1">
    <citation type="journal article" date="2024" name="J Genomics">
        <title>Draft genome sequencing and assembly of Favolaschia claudopus CIRM-BRFM 2984 isolated from oak limbs.</title>
        <authorList>
            <person name="Navarro D."/>
            <person name="Drula E."/>
            <person name="Chaduli D."/>
            <person name="Cazenave R."/>
            <person name="Ahrendt S."/>
            <person name="Wang J."/>
            <person name="Lipzen A."/>
            <person name="Daum C."/>
            <person name="Barry K."/>
            <person name="Grigoriev I.V."/>
            <person name="Favel A."/>
            <person name="Rosso M.N."/>
            <person name="Martin F."/>
        </authorList>
    </citation>
    <scope>NUCLEOTIDE SEQUENCE [LARGE SCALE GENOMIC DNA]</scope>
    <source>
        <strain evidence="1 2">CIRM-BRFM 2984</strain>
    </source>
</reference>
<organism evidence="1 2">
    <name type="scientific">Favolaschia claudopus</name>
    <dbReference type="NCBI Taxonomy" id="2862362"/>
    <lineage>
        <taxon>Eukaryota</taxon>
        <taxon>Fungi</taxon>
        <taxon>Dikarya</taxon>
        <taxon>Basidiomycota</taxon>
        <taxon>Agaricomycotina</taxon>
        <taxon>Agaricomycetes</taxon>
        <taxon>Agaricomycetidae</taxon>
        <taxon>Agaricales</taxon>
        <taxon>Marasmiineae</taxon>
        <taxon>Mycenaceae</taxon>
        <taxon>Favolaschia</taxon>
    </lineage>
</organism>